<keyword evidence="3" id="KW-1185">Reference proteome</keyword>
<feature type="transmembrane region" description="Helical" evidence="1">
    <location>
        <begin position="169"/>
        <end position="189"/>
    </location>
</feature>
<feature type="transmembrane region" description="Helical" evidence="1">
    <location>
        <begin position="44"/>
        <end position="64"/>
    </location>
</feature>
<dbReference type="Proteomes" id="UP000812270">
    <property type="component" value="Unassembled WGS sequence"/>
</dbReference>
<feature type="transmembrane region" description="Helical" evidence="1">
    <location>
        <begin position="12"/>
        <end position="32"/>
    </location>
</feature>
<feature type="transmembrane region" description="Helical" evidence="1">
    <location>
        <begin position="115"/>
        <end position="132"/>
    </location>
</feature>
<keyword evidence="1" id="KW-0812">Transmembrane</keyword>
<proteinExistence type="predicted"/>
<reference evidence="2" key="1">
    <citation type="submission" date="2021-06" db="EMBL/GenBank/DDBJ databases">
        <authorList>
            <person name="Huq M.A."/>
        </authorList>
    </citation>
    <scope>NUCLEOTIDE SEQUENCE</scope>
    <source>
        <strain evidence="2">MAH-26</strain>
    </source>
</reference>
<accession>A0A9E2W2Y5</accession>
<evidence type="ECO:0000313" key="3">
    <source>
        <dbReference type="Proteomes" id="UP000812270"/>
    </source>
</evidence>
<comment type="caution">
    <text evidence="2">The sequence shown here is derived from an EMBL/GenBank/DDBJ whole genome shotgun (WGS) entry which is preliminary data.</text>
</comment>
<dbReference type="AlphaFoldDB" id="A0A9E2W2Y5"/>
<name>A0A9E2W2Y5_9BACT</name>
<dbReference type="RefSeq" id="WP_217789843.1">
    <property type="nucleotide sequence ID" value="NZ_JAHSPG010000002.1"/>
</dbReference>
<evidence type="ECO:0000256" key="1">
    <source>
        <dbReference type="SAM" id="Phobius"/>
    </source>
</evidence>
<protein>
    <submittedName>
        <fullName evidence="2">Uncharacterized protein</fullName>
    </submittedName>
</protein>
<feature type="transmembrane region" description="Helical" evidence="1">
    <location>
        <begin position="88"/>
        <end position="109"/>
    </location>
</feature>
<evidence type="ECO:0000313" key="2">
    <source>
        <dbReference type="EMBL" id="MBV4356284.1"/>
    </source>
</evidence>
<feature type="transmembrane region" description="Helical" evidence="1">
    <location>
        <begin position="139"/>
        <end position="157"/>
    </location>
</feature>
<sequence>MTTEHSIPRIAVSSIGSGALLMALFTTMWALIANHGYHGRDHHLTEIVFIALAALFVVYAFTIFKTSKQFPEATSDADIAEKKRSGKWFGVIFGLEGIFIPIAVNIVIALHHPELIIPSIALVVGLHFFPLARVFKRNVDYYLATWTTIIAITAMMLLLKKSITELDGFAFVGTGVAIATSCYGLYMISNYRKLVATTKF</sequence>
<keyword evidence="1" id="KW-1133">Transmembrane helix</keyword>
<gene>
    <name evidence="2" type="ORF">KTO63_03925</name>
</gene>
<keyword evidence="1" id="KW-0472">Membrane</keyword>
<dbReference type="EMBL" id="JAHSPG010000002">
    <property type="protein sequence ID" value="MBV4356284.1"/>
    <property type="molecule type" value="Genomic_DNA"/>
</dbReference>
<organism evidence="2 3">
    <name type="scientific">Pinibacter aurantiacus</name>
    <dbReference type="NCBI Taxonomy" id="2851599"/>
    <lineage>
        <taxon>Bacteria</taxon>
        <taxon>Pseudomonadati</taxon>
        <taxon>Bacteroidota</taxon>
        <taxon>Chitinophagia</taxon>
        <taxon>Chitinophagales</taxon>
        <taxon>Chitinophagaceae</taxon>
        <taxon>Pinibacter</taxon>
    </lineage>
</organism>